<dbReference type="EMBL" id="AONC01000001">
    <property type="protein sequence ID" value="EXJ17239.1"/>
    <property type="molecule type" value="Genomic_DNA"/>
</dbReference>
<accession>W9VCQ5</accession>
<comment type="caution">
    <text evidence="2">The sequence shown here is derived from an EMBL/GenBank/DDBJ whole genome shotgun (WGS) entry which is preliminary data.</text>
</comment>
<dbReference type="AlphaFoldDB" id="W9VCQ5"/>
<feature type="region of interest" description="Disordered" evidence="1">
    <location>
        <begin position="1"/>
        <end position="44"/>
    </location>
</feature>
<sequence length="44" mass="4864">MTDRSGGRSAALRRPFAPRPRRGQPSSNRSSPKALLRPSASSWR</sequence>
<proteinExistence type="predicted"/>
<gene>
    <name evidence="2" type="ORF">D779_0066</name>
</gene>
<organism evidence="2 3">
    <name type="scientific">Imhoffiella purpurea</name>
    <dbReference type="NCBI Taxonomy" id="1249627"/>
    <lineage>
        <taxon>Bacteria</taxon>
        <taxon>Pseudomonadati</taxon>
        <taxon>Pseudomonadota</taxon>
        <taxon>Gammaproteobacteria</taxon>
        <taxon>Chromatiales</taxon>
        <taxon>Chromatiaceae</taxon>
        <taxon>Imhoffiella</taxon>
    </lineage>
</organism>
<protein>
    <submittedName>
        <fullName evidence="2">Uncharacterized protein</fullName>
    </submittedName>
</protein>
<name>W9VCQ5_9GAMM</name>
<evidence type="ECO:0000313" key="3">
    <source>
        <dbReference type="Proteomes" id="UP000019460"/>
    </source>
</evidence>
<reference evidence="2 3" key="1">
    <citation type="submission" date="2012-11" db="EMBL/GenBank/DDBJ databases">
        <title>Genome assembly of Thiorhodococcus sp. AK35.</title>
        <authorList>
            <person name="Nupur N."/>
            <person name="Khatri I."/>
            <person name="Subramanian S."/>
            <person name="Pinnaka A."/>
        </authorList>
    </citation>
    <scope>NUCLEOTIDE SEQUENCE [LARGE SCALE GENOMIC DNA]</scope>
    <source>
        <strain evidence="2 3">AK35</strain>
    </source>
</reference>
<evidence type="ECO:0000313" key="2">
    <source>
        <dbReference type="EMBL" id="EXJ17239.1"/>
    </source>
</evidence>
<dbReference type="Proteomes" id="UP000019460">
    <property type="component" value="Unassembled WGS sequence"/>
</dbReference>
<evidence type="ECO:0000256" key="1">
    <source>
        <dbReference type="SAM" id="MobiDB-lite"/>
    </source>
</evidence>
<keyword evidence="3" id="KW-1185">Reference proteome</keyword>